<dbReference type="CDD" id="cd14498">
    <property type="entry name" value="DSP"/>
    <property type="match status" value="1"/>
</dbReference>
<evidence type="ECO:0000259" key="6">
    <source>
        <dbReference type="PROSITE" id="PS50056"/>
    </source>
</evidence>
<evidence type="ECO:0000313" key="8">
    <source>
        <dbReference type="Proteomes" id="UP000199215"/>
    </source>
</evidence>
<feature type="region of interest" description="Disordered" evidence="4">
    <location>
        <begin position="134"/>
        <end position="161"/>
    </location>
</feature>
<accession>A0A1H6JT63</accession>
<dbReference type="Gene3D" id="3.90.190.10">
    <property type="entry name" value="Protein tyrosine phosphatase superfamily"/>
    <property type="match status" value="1"/>
</dbReference>
<gene>
    <name evidence="7" type="ORF">SAMN05192561_11721</name>
</gene>
<feature type="domain" description="Tyrosine specific protein phosphatases" evidence="6">
    <location>
        <begin position="62"/>
        <end position="122"/>
    </location>
</feature>
<dbReference type="Pfam" id="PF00782">
    <property type="entry name" value="DSPc"/>
    <property type="match status" value="1"/>
</dbReference>
<organism evidence="7 8">
    <name type="scientific">Halopenitus malekzadehii</name>
    <dbReference type="NCBI Taxonomy" id="1267564"/>
    <lineage>
        <taxon>Archaea</taxon>
        <taxon>Methanobacteriati</taxon>
        <taxon>Methanobacteriota</taxon>
        <taxon>Stenosarchaea group</taxon>
        <taxon>Halobacteria</taxon>
        <taxon>Halobacteriales</taxon>
        <taxon>Haloferacaceae</taxon>
        <taxon>Halopenitus</taxon>
    </lineage>
</organism>
<dbReference type="InterPro" id="IPR000340">
    <property type="entry name" value="Dual-sp_phosphatase_cat-dom"/>
</dbReference>
<dbReference type="RefSeq" id="WP_092817800.1">
    <property type="nucleotide sequence ID" value="NZ_FNWU01000017.1"/>
</dbReference>
<dbReference type="SUPFAM" id="SSF52799">
    <property type="entry name" value="(Phosphotyrosine protein) phosphatases II"/>
    <property type="match status" value="1"/>
</dbReference>
<feature type="domain" description="Tyrosine-protein phosphatase" evidence="5">
    <location>
        <begin position="1"/>
        <end position="141"/>
    </location>
</feature>
<dbReference type="PANTHER" id="PTHR45961">
    <property type="entry name" value="IP21249P"/>
    <property type="match status" value="1"/>
</dbReference>
<dbReference type="PROSITE" id="PS50054">
    <property type="entry name" value="TYR_PHOSPHATASE_DUAL"/>
    <property type="match status" value="1"/>
</dbReference>
<dbReference type="InterPro" id="IPR000387">
    <property type="entry name" value="Tyr_Pase_dom"/>
</dbReference>
<dbReference type="OrthoDB" id="275339at2157"/>
<dbReference type="Proteomes" id="UP000199215">
    <property type="component" value="Unassembled WGS sequence"/>
</dbReference>
<dbReference type="GO" id="GO:0005737">
    <property type="term" value="C:cytoplasm"/>
    <property type="evidence" value="ECO:0007669"/>
    <property type="project" value="TreeGrafter"/>
</dbReference>
<evidence type="ECO:0000259" key="5">
    <source>
        <dbReference type="PROSITE" id="PS50054"/>
    </source>
</evidence>
<proteinExistence type="inferred from homology"/>
<dbReference type="SMART" id="SM00195">
    <property type="entry name" value="DSPc"/>
    <property type="match status" value="1"/>
</dbReference>
<dbReference type="InterPro" id="IPR052103">
    <property type="entry name" value="Dual_spec_Phospatases"/>
</dbReference>
<reference evidence="7 8" key="1">
    <citation type="submission" date="2016-10" db="EMBL/GenBank/DDBJ databases">
        <authorList>
            <person name="de Groot N.N."/>
        </authorList>
    </citation>
    <scope>NUCLEOTIDE SEQUENCE [LARGE SCALE GENOMIC DNA]</scope>
    <source>
        <strain evidence="7 8">IBRC-M10418</strain>
    </source>
</reference>
<dbReference type="PROSITE" id="PS50056">
    <property type="entry name" value="TYR_PHOSPHATASE_2"/>
    <property type="match status" value="1"/>
</dbReference>
<protein>
    <submittedName>
        <fullName evidence="7">Atypical dual specificity phosphatase</fullName>
    </submittedName>
</protein>
<name>A0A1H6JT63_9EURY</name>
<evidence type="ECO:0000313" key="7">
    <source>
        <dbReference type="EMBL" id="SEH63744.1"/>
    </source>
</evidence>
<dbReference type="AlphaFoldDB" id="A0A1H6JT63"/>
<evidence type="ECO:0000256" key="4">
    <source>
        <dbReference type="SAM" id="MobiDB-lite"/>
    </source>
</evidence>
<keyword evidence="2" id="KW-0378">Hydrolase</keyword>
<keyword evidence="8" id="KW-1185">Reference proteome</keyword>
<sequence>MDRVATDLFVGPIDDAGDPDALRDRGIDRIVSLTHAAPDGPIPEGIAVVDVPLRDGPRHDPGAFREAVRTVIAGRDAADRVLVHCSAGASRSPAVAATAMAIRDGIPLETAFEQIAEARPAIDPHPALVRRAVAVRDQGQGQGGSQGQDRDRDRDRSRGPR</sequence>
<dbReference type="InterPro" id="IPR020422">
    <property type="entry name" value="TYR_PHOSPHATASE_DUAL_dom"/>
</dbReference>
<evidence type="ECO:0000256" key="3">
    <source>
        <dbReference type="ARBA" id="ARBA00022912"/>
    </source>
</evidence>
<feature type="compositionally biased region" description="Basic and acidic residues" evidence="4">
    <location>
        <begin position="148"/>
        <end position="161"/>
    </location>
</feature>
<dbReference type="EMBL" id="FNWU01000017">
    <property type="protein sequence ID" value="SEH63744.1"/>
    <property type="molecule type" value="Genomic_DNA"/>
</dbReference>
<comment type="similarity">
    <text evidence="1">Belongs to the protein-tyrosine phosphatase family. Non-receptor class dual specificity subfamily.</text>
</comment>
<dbReference type="PROSITE" id="PS00383">
    <property type="entry name" value="TYR_PHOSPHATASE_1"/>
    <property type="match status" value="1"/>
</dbReference>
<dbReference type="InterPro" id="IPR016130">
    <property type="entry name" value="Tyr_Pase_AS"/>
</dbReference>
<dbReference type="GO" id="GO:0004721">
    <property type="term" value="F:phosphoprotein phosphatase activity"/>
    <property type="evidence" value="ECO:0007669"/>
    <property type="project" value="UniProtKB-KW"/>
</dbReference>
<dbReference type="STRING" id="1267564.SAMN05192561_11721"/>
<keyword evidence="3" id="KW-0904">Protein phosphatase</keyword>
<dbReference type="PANTHER" id="PTHR45961:SF6">
    <property type="entry name" value="IP21249P"/>
    <property type="match status" value="1"/>
</dbReference>
<dbReference type="InterPro" id="IPR029021">
    <property type="entry name" value="Prot-tyrosine_phosphatase-like"/>
</dbReference>
<evidence type="ECO:0000256" key="1">
    <source>
        <dbReference type="ARBA" id="ARBA00008601"/>
    </source>
</evidence>
<evidence type="ECO:0000256" key="2">
    <source>
        <dbReference type="ARBA" id="ARBA00022801"/>
    </source>
</evidence>